<dbReference type="OrthoDB" id="176203at2"/>
<keyword evidence="3 7" id="KW-0597">Phosphoprotein</keyword>
<dbReference type="Pfam" id="PF02518">
    <property type="entry name" value="HATPase_c"/>
    <property type="match status" value="1"/>
</dbReference>
<dbReference type="SMART" id="SM00387">
    <property type="entry name" value="HATPase_c"/>
    <property type="match status" value="1"/>
</dbReference>
<feature type="modified residue" description="4-aspartylphosphate" evidence="7">
    <location>
        <position position="1120"/>
    </location>
</feature>
<dbReference type="FunFam" id="3.30.565.10:FF:000010">
    <property type="entry name" value="Sensor histidine kinase RcsC"/>
    <property type="match status" value="1"/>
</dbReference>
<feature type="domain" description="Response regulatory" evidence="9">
    <location>
        <begin position="1066"/>
        <end position="1185"/>
    </location>
</feature>
<evidence type="ECO:0000256" key="4">
    <source>
        <dbReference type="ARBA" id="ARBA00022679"/>
    </source>
</evidence>
<evidence type="ECO:0000256" key="5">
    <source>
        <dbReference type="ARBA" id="ARBA00022777"/>
    </source>
</evidence>
<dbReference type="PANTHER" id="PTHR43047">
    <property type="entry name" value="TWO-COMPONENT HISTIDINE PROTEIN KINASE"/>
    <property type="match status" value="1"/>
</dbReference>
<dbReference type="CDD" id="cd00082">
    <property type="entry name" value="HisKA"/>
    <property type="match status" value="1"/>
</dbReference>
<evidence type="ECO:0000256" key="2">
    <source>
        <dbReference type="ARBA" id="ARBA00012438"/>
    </source>
</evidence>
<dbReference type="InterPro" id="IPR015943">
    <property type="entry name" value="WD40/YVTN_repeat-like_dom_sf"/>
</dbReference>
<feature type="domain" description="Histidine kinase" evidence="8">
    <location>
        <begin position="827"/>
        <end position="1045"/>
    </location>
</feature>
<evidence type="ECO:0000259" key="9">
    <source>
        <dbReference type="PROSITE" id="PS50110"/>
    </source>
</evidence>
<dbReference type="Pfam" id="PF00512">
    <property type="entry name" value="HisKA"/>
    <property type="match status" value="1"/>
</dbReference>
<dbReference type="EMBL" id="CP041242">
    <property type="protein sequence ID" value="QDH69311.1"/>
    <property type="molecule type" value="Genomic_DNA"/>
</dbReference>
<dbReference type="GO" id="GO:0005886">
    <property type="term" value="C:plasma membrane"/>
    <property type="evidence" value="ECO:0007669"/>
    <property type="project" value="TreeGrafter"/>
</dbReference>
<dbReference type="InterPro" id="IPR011123">
    <property type="entry name" value="Y_Y_Y"/>
</dbReference>
<dbReference type="InterPro" id="IPR003661">
    <property type="entry name" value="HisK_dim/P_dom"/>
</dbReference>
<sequence length="1197" mass="131337">MDQGRHLRWLTGLALAAWLGAIASVHAGLPERPRLQQVTVADGLPSNRVNALAEGHDGYLWVATSDGLGRYDGAGFKVWRAEDGLGDDFLWSVFVDRDNRVWVGTDRAGLVMFDSERKQWRRYRRADDPRIGSDAVWSVTGTDDGTIWFGTDGGGLHRLDTQGRITRFTHDPDNPDSLPSDEVNELVVAPDGHLWVGTRGGAARWTGRDFERVPADALPSPIINEIGSEADGTIWFGTPRGIGLRTADGRYLPGPWAQEPYELKVLNVLASDRNGQYWLDIPKGLGLARQDESVQVVPLYSEMSQGLIRPSWQHAYRDREGGLWLASNGHGLWYLPATWRQFSVLTSRIDDPESLGNADVRGIAPARGGDMWLVGGSGVLDRLDPESGRVEHVLTDFSEGYVTNRVMEDSTGAVWIGYYGGLVRYEPDSRRLQRWNAGRQEDLLSDGISRFVFDREDRLWLVAHDGRLQARDMQGRVTLTLAAGDPRGLPADVTSEQVGTGPAGLLWVATDGGVLQWNDEGGRLEPVPGTPTTHVYAFGADSARDQVWLAQEGGRLESFAWDGAGLQLQARYDYRDGLPRVAANGLIVDRAGIVWLTSERGLVRLDPETRSVRVYGVRDGLPSQEYRGLPVARPADGRILLGSAEGVVVFDPAVVRPQEHEPNLHVESIQVRHHGDWVELPGQGGFKLQHDDGDLKVVARLLSFHDARSHVHRSRLVGYDSDWIETGINGERLFPRLPSGQYRLELSARTADNVWSPTRVVEFEVLPPWWRTWGALAGFVGLATLLLWWAAEAYRERLRQQHARARAEHEREIAQQASLAKTRFLATLGHEVRTPMTGVLGMSELLLGTRLDPDQRSYAQSIKQAGEHLLRLVNDALDLARIESGRLELVAAPFDLRKLLAEVTGLNAPLARGKGLEFVTDVEPGLPVRFRGDVNRVTQILLNLLGNAIKFTEVGRVSLKVGREAGGALRFVIEDTGPGMSEEQQVRLFRRFEQAEGGRTAARYGGSGLGLAISQELAEAMGGRIEIDSAPGRGARFRVVLPLPAETGPAAVDEAPAADHTLRPLSVLLVEDDPTVADVLTGLLQAQGHRVIHVEHGLAALVEATSAGGRGSGFDVALLDLDLPGMDGMTLAQQLRTQGFEAPLVAVTARADAEVEDEAMQAGFERFVRKPLTGAMLAEVLEDVDRPGRVDKMSTQA</sequence>
<dbReference type="RefSeq" id="WP_141622653.1">
    <property type="nucleotide sequence ID" value="NZ_CP041242.1"/>
</dbReference>
<dbReference type="SMART" id="SM00388">
    <property type="entry name" value="HisKA"/>
    <property type="match status" value="1"/>
</dbReference>
<keyword evidence="4" id="KW-0808">Transferase</keyword>
<dbReference type="InterPro" id="IPR004358">
    <property type="entry name" value="Sig_transdc_His_kin-like_C"/>
</dbReference>
<dbReference type="Gene3D" id="2.130.10.10">
    <property type="entry name" value="YVTN repeat-like/Quinoprotein amine dehydrogenase"/>
    <property type="match status" value="3"/>
</dbReference>
<dbReference type="FunFam" id="1.10.287.130:FF:000028">
    <property type="entry name" value="Hybrid signal transduction histidine kinase"/>
    <property type="match status" value="1"/>
</dbReference>
<dbReference type="SUPFAM" id="SSF55874">
    <property type="entry name" value="ATPase domain of HSP90 chaperone/DNA topoisomerase II/histidine kinase"/>
    <property type="match status" value="1"/>
</dbReference>
<evidence type="ECO:0000256" key="7">
    <source>
        <dbReference type="PROSITE-ProRule" id="PRU00169"/>
    </source>
</evidence>
<evidence type="ECO:0000256" key="3">
    <source>
        <dbReference type="ARBA" id="ARBA00022553"/>
    </source>
</evidence>
<dbReference type="InterPro" id="IPR036097">
    <property type="entry name" value="HisK_dim/P_sf"/>
</dbReference>
<reference evidence="10 11" key="1">
    <citation type="submission" date="2019-06" db="EMBL/GenBank/DDBJ databases">
        <title>Lysobacter alkalisoli sp. nov. isolated from saline-alkali soil.</title>
        <authorList>
            <person name="Sun J.-Q."/>
            <person name="Xu L."/>
        </authorList>
    </citation>
    <scope>NUCLEOTIDE SEQUENCE [LARGE SCALE GENOMIC DNA]</scope>
    <source>
        <strain evidence="10 11">SJ-36</strain>
    </source>
</reference>
<name>A0A514BPK2_9GAMM</name>
<keyword evidence="5" id="KW-0418">Kinase</keyword>
<dbReference type="CDD" id="cd17546">
    <property type="entry name" value="REC_hyHK_CKI1_RcsC-like"/>
    <property type="match status" value="1"/>
</dbReference>
<dbReference type="InterPro" id="IPR011110">
    <property type="entry name" value="Reg_prop"/>
</dbReference>
<gene>
    <name evidence="10" type="ORF">FKV23_03755</name>
</gene>
<evidence type="ECO:0000259" key="8">
    <source>
        <dbReference type="PROSITE" id="PS50109"/>
    </source>
</evidence>
<dbReference type="PANTHER" id="PTHR43047:SF72">
    <property type="entry name" value="OSMOSENSING HISTIDINE PROTEIN KINASE SLN1"/>
    <property type="match status" value="1"/>
</dbReference>
<dbReference type="CDD" id="cd16922">
    <property type="entry name" value="HATPase_EvgS-ArcB-TorS-like"/>
    <property type="match status" value="1"/>
</dbReference>
<dbReference type="Proteomes" id="UP000317199">
    <property type="component" value="Chromosome"/>
</dbReference>
<dbReference type="InterPro" id="IPR005467">
    <property type="entry name" value="His_kinase_dom"/>
</dbReference>
<evidence type="ECO:0000313" key="10">
    <source>
        <dbReference type="EMBL" id="QDH69311.1"/>
    </source>
</evidence>
<keyword evidence="6" id="KW-0902">Two-component regulatory system</keyword>
<dbReference type="InterPro" id="IPR001789">
    <property type="entry name" value="Sig_transdc_resp-reg_receiver"/>
</dbReference>
<dbReference type="PROSITE" id="PS50109">
    <property type="entry name" value="HIS_KIN"/>
    <property type="match status" value="1"/>
</dbReference>
<organism evidence="10 11">
    <name type="scientific">Marilutibacter alkalisoli</name>
    <dbReference type="NCBI Taxonomy" id="2591633"/>
    <lineage>
        <taxon>Bacteria</taxon>
        <taxon>Pseudomonadati</taxon>
        <taxon>Pseudomonadota</taxon>
        <taxon>Gammaproteobacteria</taxon>
        <taxon>Lysobacterales</taxon>
        <taxon>Lysobacteraceae</taxon>
        <taxon>Marilutibacter</taxon>
    </lineage>
</organism>
<dbReference type="EC" id="2.7.13.3" evidence="2"/>
<dbReference type="SUPFAM" id="SSF47384">
    <property type="entry name" value="Homodimeric domain of signal transducing histidine kinase"/>
    <property type="match status" value="1"/>
</dbReference>
<dbReference type="InterPro" id="IPR003594">
    <property type="entry name" value="HATPase_dom"/>
</dbReference>
<dbReference type="Pfam" id="PF07494">
    <property type="entry name" value="Reg_prop"/>
    <property type="match status" value="3"/>
</dbReference>
<dbReference type="Pfam" id="PF07495">
    <property type="entry name" value="Y_Y_Y"/>
    <property type="match status" value="1"/>
</dbReference>
<protein>
    <recommendedName>
        <fullName evidence="2">histidine kinase</fullName>
        <ecNumber evidence="2">2.7.13.3</ecNumber>
    </recommendedName>
</protein>
<dbReference type="SUPFAM" id="SSF52172">
    <property type="entry name" value="CheY-like"/>
    <property type="match status" value="1"/>
</dbReference>
<evidence type="ECO:0000256" key="1">
    <source>
        <dbReference type="ARBA" id="ARBA00000085"/>
    </source>
</evidence>
<keyword evidence="11" id="KW-1185">Reference proteome</keyword>
<dbReference type="GO" id="GO:0009927">
    <property type="term" value="F:histidine phosphotransfer kinase activity"/>
    <property type="evidence" value="ECO:0007669"/>
    <property type="project" value="TreeGrafter"/>
</dbReference>
<dbReference type="PRINTS" id="PR00344">
    <property type="entry name" value="BCTRLSENSOR"/>
</dbReference>
<dbReference type="InterPro" id="IPR013783">
    <property type="entry name" value="Ig-like_fold"/>
</dbReference>
<dbReference type="Gene3D" id="3.30.565.10">
    <property type="entry name" value="Histidine kinase-like ATPase, C-terminal domain"/>
    <property type="match status" value="1"/>
</dbReference>
<dbReference type="SMART" id="SM00448">
    <property type="entry name" value="REC"/>
    <property type="match status" value="1"/>
</dbReference>
<dbReference type="Gene3D" id="1.10.287.130">
    <property type="match status" value="1"/>
</dbReference>
<proteinExistence type="predicted"/>
<accession>A0A514BPK2</accession>
<dbReference type="Gene3D" id="3.40.50.2300">
    <property type="match status" value="1"/>
</dbReference>
<dbReference type="GO" id="GO:0000155">
    <property type="term" value="F:phosphorelay sensor kinase activity"/>
    <property type="evidence" value="ECO:0007669"/>
    <property type="project" value="InterPro"/>
</dbReference>
<evidence type="ECO:0000313" key="11">
    <source>
        <dbReference type="Proteomes" id="UP000317199"/>
    </source>
</evidence>
<dbReference type="Pfam" id="PF00072">
    <property type="entry name" value="Response_reg"/>
    <property type="match status" value="1"/>
</dbReference>
<dbReference type="KEGG" id="lyj:FKV23_03755"/>
<dbReference type="PROSITE" id="PS50110">
    <property type="entry name" value="RESPONSE_REGULATORY"/>
    <property type="match status" value="1"/>
</dbReference>
<dbReference type="InterPro" id="IPR036890">
    <property type="entry name" value="HATPase_C_sf"/>
</dbReference>
<comment type="catalytic activity">
    <reaction evidence="1">
        <text>ATP + protein L-histidine = ADP + protein N-phospho-L-histidine.</text>
        <dbReference type="EC" id="2.7.13.3"/>
    </reaction>
</comment>
<dbReference type="AlphaFoldDB" id="A0A514BPK2"/>
<dbReference type="InterPro" id="IPR011006">
    <property type="entry name" value="CheY-like_superfamily"/>
</dbReference>
<evidence type="ECO:0000256" key="6">
    <source>
        <dbReference type="ARBA" id="ARBA00023012"/>
    </source>
</evidence>
<dbReference type="Gene3D" id="2.60.40.10">
    <property type="entry name" value="Immunoglobulins"/>
    <property type="match status" value="1"/>
</dbReference>
<dbReference type="SUPFAM" id="SSF63829">
    <property type="entry name" value="Calcium-dependent phosphotriesterase"/>
    <property type="match status" value="3"/>
</dbReference>